<feature type="transmembrane region" description="Helical" evidence="8">
    <location>
        <begin position="57"/>
        <end position="78"/>
    </location>
</feature>
<accession>A0ABQ1GRC1</accession>
<organism evidence="9 10">
    <name type="scientific">Paenibacillus physcomitrellae</name>
    <dbReference type="NCBI Taxonomy" id="1619311"/>
    <lineage>
        <taxon>Bacteria</taxon>
        <taxon>Bacillati</taxon>
        <taxon>Bacillota</taxon>
        <taxon>Bacilli</taxon>
        <taxon>Bacillales</taxon>
        <taxon>Paenibacillaceae</taxon>
        <taxon>Paenibacillus</taxon>
    </lineage>
</organism>
<name>A0ABQ1GRC1_9BACL</name>
<dbReference type="PANTHER" id="PTHR30561:SF1">
    <property type="entry name" value="MULTIDRUG TRANSPORTER EMRE"/>
    <property type="match status" value="1"/>
</dbReference>
<keyword evidence="2" id="KW-0813">Transport</keyword>
<dbReference type="InterPro" id="IPR037185">
    <property type="entry name" value="EmrE-like"/>
</dbReference>
<dbReference type="InterPro" id="IPR000390">
    <property type="entry name" value="Small_drug/metabolite_transptr"/>
</dbReference>
<dbReference type="EMBL" id="BMHF01000017">
    <property type="protein sequence ID" value="GGA48461.1"/>
    <property type="molecule type" value="Genomic_DNA"/>
</dbReference>
<proteinExistence type="inferred from homology"/>
<keyword evidence="3" id="KW-1003">Cell membrane</keyword>
<dbReference type="Proteomes" id="UP000609323">
    <property type="component" value="Unassembled WGS sequence"/>
</dbReference>
<keyword evidence="4 7" id="KW-0812">Transmembrane</keyword>
<evidence type="ECO:0000256" key="6">
    <source>
        <dbReference type="ARBA" id="ARBA00023136"/>
    </source>
</evidence>
<evidence type="ECO:0000256" key="2">
    <source>
        <dbReference type="ARBA" id="ARBA00022448"/>
    </source>
</evidence>
<dbReference type="InterPro" id="IPR045324">
    <property type="entry name" value="Small_multidrug_res"/>
</dbReference>
<evidence type="ECO:0000256" key="3">
    <source>
        <dbReference type="ARBA" id="ARBA00022475"/>
    </source>
</evidence>
<keyword evidence="10" id="KW-1185">Reference proteome</keyword>
<keyword evidence="5 8" id="KW-1133">Transmembrane helix</keyword>
<comment type="subcellular location">
    <subcellularLocation>
        <location evidence="1 7">Cell membrane</location>
        <topology evidence="1 7">Multi-pass membrane protein</topology>
    </subcellularLocation>
</comment>
<reference evidence="10" key="1">
    <citation type="journal article" date="2019" name="Int. J. Syst. Evol. Microbiol.">
        <title>The Global Catalogue of Microorganisms (GCM) 10K type strain sequencing project: providing services to taxonomists for standard genome sequencing and annotation.</title>
        <authorList>
            <consortium name="The Broad Institute Genomics Platform"/>
            <consortium name="The Broad Institute Genome Sequencing Center for Infectious Disease"/>
            <person name="Wu L."/>
            <person name="Ma J."/>
        </authorList>
    </citation>
    <scope>NUCLEOTIDE SEQUENCE [LARGE SCALE GENOMIC DNA]</scope>
    <source>
        <strain evidence="10">CGMCC 1.15044</strain>
    </source>
</reference>
<dbReference type="SUPFAM" id="SSF103481">
    <property type="entry name" value="Multidrug resistance efflux transporter EmrE"/>
    <property type="match status" value="1"/>
</dbReference>
<protein>
    <submittedName>
        <fullName evidence="9">Membrane protein YvaE</fullName>
    </submittedName>
</protein>
<evidence type="ECO:0000256" key="5">
    <source>
        <dbReference type="ARBA" id="ARBA00022989"/>
    </source>
</evidence>
<gene>
    <name evidence="9" type="primary">yvaE</name>
    <name evidence="9" type="ORF">GCM10010917_37220</name>
</gene>
<comment type="caution">
    <text evidence="9">The sequence shown here is derived from an EMBL/GenBank/DDBJ whole genome shotgun (WGS) entry which is preliminary data.</text>
</comment>
<evidence type="ECO:0000256" key="4">
    <source>
        <dbReference type="ARBA" id="ARBA00022692"/>
    </source>
</evidence>
<dbReference type="PANTHER" id="PTHR30561">
    <property type="entry name" value="SMR FAMILY PROTON-DEPENDENT DRUG EFFLUX TRANSPORTER SUGE"/>
    <property type="match status" value="1"/>
</dbReference>
<evidence type="ECO:0000256" key="1">
    <source>
        <dbReference type="ARBA" id="ARBA00004651"/>
    </source>
</evidence>
<keyword evidence="6 8" id="KW-0472">Membrane</keyword>
<evidence type="ECO:0000313" key="10">
    <source>
        <dbReference type="Proteomes" id="UP000609323"/>
    </source>
</evidence>
<dbReference type="RefSeq" id="WP_094094161.1">
    <property type="nucleotide sequence ID" value="NZ_BMHF01000017.1"/>
</dbReference>
<evidence type="ECO:0000313" key="9">
    <source>
        <dbReference type="EMBL" id="GGA48461.1"/>
    </source>
</evidence>
<dbReference type="Pfam" id="PF00893">
    <property type="entry name" value="Multi_Drug_Res"/>
    <property type="match status" value="1"/>
</dbReference>
<feature type="transmembrane region" description="Helical" evidence="8">
    <location>
        <begin position="84"/>
        <end position="104"/>
    </location>
</feature>
<dbReference type="Gene3D" id="1.10.3730.20">
    <property type="match status" value="1"/>
</dbReference>
<evidence type="ECO:0000256" key="8">
    <source>
        <dbReference type="SAM" id="Phobius"/>
    </source>
</evidence>
<evidence type="ECO:0000256" key="7">
    <source>
        <dbReference type="RuleBase" id="RU003942"/>
    </source>
</evidence>
<feature type="transmembrane region" description="Helical" evidence="8">
    <location>
        <begin position="29"/>
        <end position="50"/>
    </location>
</feature>
<sequence>MGWLFLLLAIVLELSGTLSMKLSNGFARWIPSMLMFIFYGASFTFLNYALKYMKISIVYATWSGIGIVLISLAGVIVFQEKLPLSAMLWIIIIVVGIVGLNMSIKGG</sequence>
<comment type="similarity">
    <text evidence="7">Belongs to the drug/metabolite transporter (DMT) superfamily. Small multidrug resistance (SMR) (TC 2.A.7.1) family.</text>
</comment>